<keyword evidence="7" id="KW-1185">Reference proteome</keyword>
<dbReference type="SUPFAM" id="SSF51735">
    <property type="entry name" value="NAD(P)-binding Rossmann-fold domains"/>
    <property type="match status" value="1"/>
</dbReference>
<dbReference type="Gene3D" id="3.30.360.10">
    <property type="entry name" value="Dihydrodipicolinate Reductase, domain 2"/>
    <property type="match status" value="1"/>
</dbReference>
<dbReference type="AlphaFoldDB" id="A0A7K1YAE3"/>
<evidence type="ECO:0000313" key="7">
    <source>
        <dbReference type="Proteomes" id="UP000466586"/>
    </source>
</evidence>
<evidence type="ECO:0000256" key="3">
    <source>
        <dbReference type="SAM" id="MobiDB-lite"/>
    </source>
</evidence>
<comment type="caution">
    <text evidence="6">The sequence shown here is derived from an EMBL/GenBank/DDBJ whole genome shotgun (WGS) entry which is preliminary data.</text>
</comment>
<protein>
    <submittedName>
        <fullName evidence="6">Gfo/Idh/MocA family oxidoreductase</fullName>
    </submittedName>
</protein>
<dbReference type="Pfam" id="PF01408">
    <property type="entry name" value="GFO_IDH_MocA"/>
    <property type="match status" value="1"/>
</dbReference>
<feature type="domain" description="GFO/IDH/MocA-like oxidoreductase" evidence="5">
    <location>
        <begin position="221"/>
        <end position="339"/>
    </location>
</feature>
<dbReference type="PANTHER" id="PTHR22604:SF105">
    <property type="entry name" value="TRANS-1,2-DIHYDROBENZENE-1,2-DIOL DEHYDROGENASE"/>
    <property type="match status" value="1"/>
</dbReference>
<dbReference type="InterPro" id="IPR000683">
    <property type="entry name" value="Gfo/Idh/MocA-like_OxRdtase_N"/>
</dbReference>
<dbReference type="Gene3D" id="3.40.50.720">
    <property type="entry name" value="NAD(P)-binding Rossmann-like Domain"/>
    <property type="match status" value="1"/>
</dbReference>
<feature type="domain" description="Gfo/Idh/MocA-like oxidoreductase N-terminal" evidence="4">
    <location>
        <begin position="89"/>
        <end position="212"/>
    </location>
</feature>
<feature type="compositionally biased region" description="Polar residues" evidence="3">
    <location>
        <begin position="45"/>
        <end position="54"/>
    </location>
</feature>
<dbReference type="InterPro" id="IPR055170">
    <property type="entry name" value="GFO_IDH_MocA-like_dom"/>
</dbReference>
<evidence type="ECO:0000313" key="6">
    <source>
        <dbReference type="EMBL" id="MXV51400.1"/>
    </source>
</evidence>
<evidence type="ECO:0000256" key="2">
    <source>
        <dbReference type="ARBA" id="ARBA00023002"/>
    </source>
</evidence>
<gene>
    <name evidence="6" type="ORF">GS399_10500</name>
</gene>
<dbReference type="EMBL" id="WVHT01000004">
    <property type="protein sequence ID" value="MXV51400.1"/>
    <property type="molecule type" value="Genomic_DNA"/>
</dbReference>
<dbReference type="Proteomes" id="UP000466586">
    <property type="component" value="Unassembled WGS sequence"/>
</dbReference>
<dbReference type="PRINTS" id="PR01775">
    <property type="entry name" value="GLFROXRDTASE"/>
</dbReference>
<feature type="region of interest" description="Disordered" evidence="3">
    <location>
        <begin position="45"/>
        <end position="82"/>
    </location>
</feature>
<dbReference type="GO" id="GO:0000166">
    <property type="term" value="F:nucleotide binding"/>
    <property type="evidence" value="ECO:0007669"/>
    <property type="project" value="InterPro"/>
</dbReference>
<evidence type="ECO:0000259" key="5">
    <source>
        <dbReference type="Pfam" id="PF22725"/>
    </source>
</evidence>
<dbReference type="RefSeq" id="WP_160844571.1">
    <property type="nucleotide sequence ID" value="NZ_WVHT01000004.1"/>
</dbReference>
<sequence>MRTINYLTNDLGEFSLDYNRRQFIHHAGKGIFAATVLSEFPSLANTPQTGNSKTTPDDLKPIQLKPLEDPSEKKDGSLPNPLQPEKRIGYAIVGLGHLSLAQILPAFGSCKYSKPVALVSGDAAKAQTVAAQYGIPVKNIYNYQNFDEIKNNPEVDVVYIVLPNSMHAEFTIRAAKAGKHVLCEKPMATSVKDCERMIEACKTAGKQLMIAYRIQYEPHHKLVKDWVRNKEYGKVRLIEAFNAQNIGDPTQWRLKKSLSGGGSLPDIGLYCLNTARYLIGEEPVSVLATIYSTPNDPRFKEVEETVMFQMHFPNGTQVNSTTSYGVHESRRYRCYADKGGWFGLDPAFPYKGLKMEVSQARDAIEWKSNPSLEEKDQFALEMDHMSQCVRNNKKPFTPGEEGLQDQRIMDAIYESAHTGKIVKLETIKGLDIFRGTPPENK</sequence>
<comment type="similarity">
    <text evidence="1">Belongs to the Gfo/Idh/MocA family.</text>
</comment>
<keyword evidence="2" id="KW-0560">Oxidoreductase</keyword>
<accession>A0A7K1YAE3</accession>
<proteinExistence type="inferred from homology"/>
<dbReference type="Pfam" id="PF22725">
    <property type="entry name" value="GFO_IDH_MocA_C3"/>
    <property type="match status" value="1"/>
</dbReference>
<dbReference type="SUPFAM" id="SSF55347">
    <property type="entry name" value="Glyceraldehyde-3-phosphate dehydrogenase-like, C-terminal domain"/>
    <property type="match status" value="1"/>
</dbReference>
<name>A0A7K1YAE3_9SPHI</name>
<evidence type="ECO:0000256" key="1">
    <source>
        <dbReference type="ARBA" id="ARBA00010928"/>
    </source>
</evidence>
<dbReference type="InterPro" id="IPR050984">
    <property type="entry name" value="Gfo/Idh/MocA_domain"/>
</dbReference>
<feature type="compositionally biased region" description="Basic and acidic residues" evidence="3">
    <location>
        <begin position="55"/>
        <end position="76"/>
    </location>
</feature>
<reference evidence="6 7" key="1">
    <citation type="submission" date="2019-11" db="EMBL/GenBank/DDBJ databases">
        <title>Pedobacter sp. HMF7647 Genome sequencing and assembly.</title>
        <authorList>
            <person name="Kang H."/>
            <person name="Kim H."/>
            <person name="Joh K."/>
        </authorList>
    </citation>
    <scope>NUCLEOTIDE SEQUENCE [LARGE SCALE GENOMIC DNA]</scope>
    <source>
        <strain evidence="6 7">HMF7647</strain>
    </source>
</reference>
<dbReference type="InterPro" id="IPR036291">
    <property type="entry name" value="NAD(P)-bd_dom_sf"/>
</dbReference>
<dbReference type="PANTHER" id="PTHR22604">
    <property type="entry name" value="OXIDOREDUCTASES"/>
    <property type="match status" value="1"/>
</dbReference>
<evidence type="ECO:0000259" key="4">
    <source>
        <dbReference type="Pfam" id="PF01408"/>
    </source>
</evidence>
<dbReference type="GO" id="GO:0016491">
    <property type="term" value="F:oxidoreductase activity"/>
    <property type="evidence" value="ECO:0007669"/>
    <property type="project" value="UniProtKB-KW"/>
</dbReference>
<dbReference type="InterPro" id="IPR008354">
    <property type="entry name" value="Glc-Fru_OxRdtase_bac"/>
</dbReference>
<organism evidence="6 7">
    <name type="scientific">Hufsiella arboris</name>
    <dbReference type="NCBI Taxonomy" id="2695275"/>
    <lineage>
        <taxon>Bacteria</taxon>
        <taxon>Pseudomonadati</taxon>
        <taxon>Bacteroidota</taxon>
        <taxon>Sphingobacteriia</taxon>
        <taxon>Sphingobacteriales</taxon>
        <taxon>Sphingobacteriaceae</taxon>
        <taxon>Hufsiella</taxon>
    </lineage>
</organism>